<dbReference type="Proteomes" id="UP001327093">
    <property type="component" value="Unassembled WGS sequence"/>
</dbReference>
<proteinExistence type="predicted"/>
<gene>
    <name evidence="2" type="ORF">R4I43_11710</name>
</gene>
<evidence type="ECO:0000313" key="2">
    <source>
        <dbReference type="EMBL" id="MEB3368071.1"/>
    </source>
</evidence>
<evidence type="ECO:0008006" key="4">
    <source>
        <dbReference type="Google" id="ProtNLM"/>
    </source>
</evidence>
<organism evidence="2 3">
    <name type="scientific">Saccharopolyspora mangrovi</name>
    <dbReference type="NCBI Taxonomy" id="3082379"/>
    <lineage>
        <taxon>Bacteria</taxon>
        <taxon>Bacillati</taxon>
        <taxon>Actinomycetota</taxon>
        <taxon>Actinomycetes</taxon>
        <taxon>Pseudonocardiales</taxon>
        <taxon>Pseudonocardiaceae</taxon>
        <taxon>Saccharopolyspora</taxon>
    </lineage>
</organism>
<keyword evidence="1" id="KW-0812">Transmembrane</keyword>
<dbReference type="RefSeq" id="WP_324265603.1">
    <property type="nucleotide sequence ID" value="NZ_JAWLNX010000006.1"/>
</dbReference>
<keyword evidence="3" id="KW-1185">Reference proteome</keyword>
<keyword evidence="1" id="KW-1133">Transmembrane helix</keyword>
<accession>A0ABU6A9A5</accession>
<dbReference type="EMBL" id="JAWLNX010000006">
    <property type="protein sequence ID" value="MEB3368071.1"/>
    <property type="molecule type" value="Genomic_DNA"/>
</dbReference>
<protein>
    <recommendedName>
        <fullName evidence="4">Secreted protein</fullName>
    </recommendedName>
</protein>
<reference evidence="2 3" key="1">
    <citation type="submission" date="2023-10" db="EMBL/GenBank/DDBJ databases">
        <title>Saccharopolyspora sp. nov., isolated from mangrove soil.</title>
        <authorList>
            <person name="Lu Y."/>
            <person name="Liu W."/>
        </authorList>
    </citation>
    <scope>NUCLEOTIDE SEQUENCE [LARGE SCALE GENOMIC DNA]</scope>
    <source>
        <strain evidence="2 3">S2-29</strain>
    </source>
</reference>
<sequence>MAKQQMPVMPKAGGGLLGKLVGTLVVLALLVLVVKHPAAAATMVQGLFGLLGGAVEGLVAFFTLLGQQ</sequence>
<comment type="caution">
    <text evidence="2">The sequence shown here is derived from an EMBL/GenBank/DDBJ whole genome shotgun (WGS) entry which is preliminary data.</text>
</comment>
<keyword evidence="1" id="KW-0472">Membrane</keyword>
<evidence type="ECO:0000313" key="3">
    <source>
        <dbReference type="Proteomes" id="UP001327093"/>
    </source>
</evidence>
<evidence type="ECO:0000256" key="1">
    <source>
        <dbReference type="SAM" id="Phobius"/>
    </source>
</evidence>
<name>A0ABU6A9A5_9PSEU</name>
<feature type="transmembrane region" description="Helical" evidence="1">
    <location>
        <begin position="46"/>
        <end position="65"/>
    </location>
</feature>
<feature type="transmembrane region" description="Helical" evidence="1">
    <location>
        <begin position="12"/>
        <end position="34"/>
    </location>
</feature>